<gene>
    <name evidence="2" type="ORF">EI42_03367</name>
</gene>
<keyword evidence="3" id="KW-1185">Reference proteome</keyword>
<evidence type="ECO:0000313" key="2">
    <source>
        <dbReference type="EMBL" id="PZW27989.1"/>
    </source>
</evidence>
<feature type="compositionally biased region" description="Basic and acidic residues" evidence="1">
    <location>
        <begin position="110"/>
        <end position="121"/>
    </location>
</feature>
<evidence type="ECO:0000256" key="1">
    <source>
        <dbReference type="SAM" id="MobiDB-lite"/>
    </source>
</evidence>
<feature type="region of interest" description="Disordered" evidence="1">
    <location>
        <begin position="48"/>
        <end position="149"/>
    </location>
</feature>
<sequence>MSKRCLIGSTLPETNGGERLLSSSVPPVRVEDVDYLEALFDARLLRRKEEKGMSGKKKNEGRNRRTMEEIRRLSDMTNISETNDAGDAVSEETLRDASGKLTGGGVDTPTRVEEATEEEIRRRKPINQGTNAYSGGGADNGTDLGVAQP</sequence>
<protein>
    <submittedName>
        <fullName evidence="2">Uncharacterized protein</fullName>
    </submittedName>
</protein>
<name>A0A326UI99_THEHA</name>
<proteinExistence type="predicted"/>
<dbReference type="EMBL" id="QKUF01000011">
    <property type="protein sequence ID" value="PZW27989.1"/>
    <property type="molecule type" value="Genomic_DNA"/>
</dbReference>
<feature type="compositionally biased region" description="Basic and acidic residues" evidence="1">
    <location>
        <begin position="48"/>
        <end position="74"/>
    </location>
</feature>
<feature type="region of interest" description="Disordered" evidence="1">
    <location>
        <begin position="1"/>
        <end position="22"/>
    </location>
</feature>
<dbReference type="AlphaFoldDB" id="A0A326UI99"/>
<evidence type="ECO:0000313" key="3">
    <source>
        <dbReference type="Proteomes" id="UP000248806"/>
    </source>
</evidence>
<dbReference type="Proteomes" id="UP000248806">
    <property type="component" value="Unassembled WGS sequence"/>
</dbReference>
<reference evidence="2 3" key="1">
    <citation type="submission" date="2018-06" db="EMBL/GenBank/DDBJ databases">
        <title>Genomic Encyclopedia of Archaeal and Bacterial Type Strains, Phase II (KMG-II): from individual species to whole genera.</title>
        <authorList>
            <person name="Goeker M."/>
        </authorList>
    </citation>
    <scope>NUCLEOTIDE SEQUENCE [LARGE SCALE GENOMIC DNA]</scope>
    <source>
        <strain evidence="2 3">ATCC BAA-1881</strain>
    </source>
</reference>
<organism evidence="2 3">
    <name type="scientific">Thermosporothrix hazakensis</name>
    <dbReference type="NCBI Taxonomy" id="644383"/>
    <lineage>
        <taxon>Bacteria</taxon>
        <taxon>Bacillati</taxon>
        <taxon>Chloroflexota</taxon>
        <taxon>Ktedonobacteria</taxon>
        <taxon>Ktedonobacterales</taxon>
        <taxon>Thermosporotrichaceae</taxon>
        <taxon>Thermosporothrix</taxon>
    </lineage>
</organism>
<accession>A0A326UI99</accession>
<comment type="caution">
    <text evidence="2">The sequence shown here is derived from an EMBL/GenBank/DDBJ whole genome shotgun (WGS) entry which is preliminary data.</text>
</comment>
<dbReference type="RefSeq" id="WP_111323735.1">
    <property type="nucleotide sequence ID" value="NZ_BIFX01000003.1"/>
</dbReference>